<accession>A0AAW0UBU8</accession>
<dbReference type="Proteomes" id="UP001487740">
    <property type="component" value="Unassembled WGS sequence"/>
</dbReference>
<protein>
    <submittedName>
        <fullName evidence="2">Uncharacterized protein</fullName>
    </submittedName>
</protein>
<evidence type="ECO:0000313" key="2">
    <source>
        <dbReference type="EMBL" id="KAK8397291.1"/>
    </source>
</evidence>
<keyword evidence="1" id="KW-0812">Transmembrane</keyword>
<reference evidence="2 3" key="1">
    <citation type="submission" date="2023-03" db="EMBL/GenBank/DDBJ databases">
        <title>High-quality genome of Scylla paramamosain provides insights in environmental adaptation.</title>
        <authorList>
            <person name="Zhang L."/>
        </authorList>
    </citation>
    <scope>NUCLEOTIDE SEQUENCE [LARGE SCALE GENOMIC DNA]</scope>
    <source>
        <strain evidence="2">LZ_2023a</strain>
        <tissue evidence="2">Muscle</tissue>
    </source>
</reference>
<evidence type="ECO:0000313" key="3">
    <source>
        <dbReference type="Proteomes" id="UP001487740"/>
    </source>
</evidence>
<proteinExistence type="predicted"/>
<keyword evidence="1" id="KW-1133">Transmembrane helix</keyword>
<keyword evidence="1" id="KW-0472">Membrane</keyword>
<keyword evidence="3" id="KW-1185">Reference proteome</keyword>
<dbReference type="EMBL" id="JARAKH010000014">
    <property type="protein sequence ID" value="KAK8397291.1"/>
    <property type="molecule type" value="Genomic_DNA"/>
</dbReference>
<sequence length="85" mass="9554">MDGYDKDTGGVSGVWWQVSPFLSVTRCNNRWLSARETTPWDTPELKEGKELHFRLAPFLLLIGVLVSVACVLLRVSVLLLPRSLV</sequence>
<organism evidence="2 3">
    <name type="scientific">Scylla paramamosain</name>
    <name type="common">Mud crab</name>
    <dbReference type="NCBI Taxonomy" id="85552"/>
    <lineage>
        <taxon>Eukaryota</taxon>
        <taxon>Metazoa</taxon>
        <taxon>Ecdysozoa</taxon>
        <taxon>Arthropoda</taxon>
        <taxon>Crustacea</taxon>
        <taxon>Multicrustacea</taxon>
        <taxon>Malacostraca</taxon>
        <taxon>Eumalacostraca</taxon>
        <taxon>Eucarida</taxon>
        <taxon>Decapoda</taxon>
        <taxon>Pleocyemata</taxon>
        <taxon>Brachyura</taxon>
        <taxon>Eubrachyura</taxon>
        <taxon>Portunoidea</taxon>
        <taxon>Portunidae</taxon>
        <taxon>Portuninae</taxon>
        <taxon>Scylla</taxon>
    </lineage>
</organism>
<dbReference type="AlphaFoldDB" id="A0AAW0UBU8"/>
<evidence type="ECO:0000256" key="1">
    <source>
        <dbReference type="SAM" id="Phobius"/>
    </source>
</evidence>
<comment type="caution">
    <text evidence="2">The sequence shown here is derived from an EMBL/GenBank/DDBJ whole genome shotgun (WGS) entry which is preliminary data.</text>
</comment>
<name>A0AAW0UBU8_SCYPA</name>
<feature type="transmembrane region" description="Helical" evidence="1">
    <location>
        <begin position="55"/>
        <end position="80"/>
    </location>
</feature>
<gene>
    <name evidence="2" type="ORF">O3P69_004769</name>
</gene>